<dbReference type="InterPro" id="IPR009075">
    <property type="entry name" value="AcylCo_DH/oxidase_C"/>
</dbReference>
<evidence type="ECO:0000313" key="12">
    <source>
        <dbReference type="Proteomes" id="UP001143463"/>
    </source>
</evidence>
<evidence type="ECO:0000259" key="8">
    <source>
        <dbReference type="Pfam" id="PF00441"/>
    </source>
</evidence>
<keyword evidence="6 7" id="KW-0560">Oxidoreductase</keyword>
<dbReference type="RefSeq" id="WP_197040462.1">
    <property type="nucleotide sequence ID" value="NZ_BAAAUZ010000002.1"/>
</dbReference>
<gene>
    <name evidence="11" type="ORF">GCM10017577_16700</name>
</gene>
<evidence type="ECO:0000256" key="1">
    <source>
        <dbReference type="ARBA" id="ARBA00001974"/>
    </source>
</evidence>
<evidence type="ECO:0000256" key="4">
    <source>
        <dbReference type="ARBA" id="ARBA00022630"/>
    </source>
</evidence>
<dbReference type="GO" id="GO:0033539">
    <property type="term" value="P:fatty acid beta-oxidation using acyl-CoA dehydrogenase"/>
    <property type="evidence" value="ECO:0007669"/>
    <property type="project" value="TreeGrafter"/>
</dbReference>
<feature type="domain" description="Acyl-CoA oxidase/dehydrogenase middle" evidence="9">
    <location>
        <begin position="126"/>
        <end position="226"/>
    </location>
</feature>
<dbReference type="AlphaFoldDB" id="A0A9W6L0G7"/>
<dbReference type="SUPFAM" id="SSF56645">
    <property type="entry name" value="Acyl-CoA dehydrogenase NM domain-like"/>
    <property type="match status" value="1"/>
</dbReference>
<organism evidence="11 12">
    <name type="scientific">Pseudonocardia halophobica</name>
    <dbReference type="NCBI Taxonomy" id="29401"/>
    <lineage>
        <taxon>Bacteria</taxon>
        <taxon>Bacillati</taxon>
        <taxon>Actinomycetota</taxon>
        <taxon>Actinomycetes</taxon>
        <taxon>Pseudonocardiales</taxon>
        <taxon>Pseudonocardiaceae</taxon>
        <taxon>Pseudonocardia</taxon>
    </lineage>
</organism>
<dbReference type="InterPro" id="IPR013786">
    <property type="entry name" value="AcylCoA_DH/ox_N"/>
</dbReference>
<proteinExistence type="inferred from homology"/>
<dbReference type="InterPro" id="IPR037069">
    <property type="entry name" value="AcylCoA_DH/ox_N_sf"/>
</dbReference>
<accession>A0A9W6L0G7</accession>
<comment type="similarity">
    <text evidence="2 7">Belongs to the acyl-CoA dehydrogenase family.</text>
</comment>
<protein>
    <submittedName>
        <fullName evidence="11">Acyl-CoA dehydrogenase</fullName>
    </submittedName>
</protein>
<dbReference type="Gene3D" id="2.40.110.10">
    <property type="entry name" value="Butyryl-CoA Dehydrogenase, subunit A, domain 2"/>
    <property type="match status" value="1"/>
</dbReference>
<keyword evidence="4 7" id="KW-0285">Flavoprotein</keyword>
<keyword evidence="5 7" id="KW-0274">FAD</keyword>
<comment type="caution">
    <text evidence="11">The sequence shown here is derived from an EMBL/GenBank/DDBJ whole genome shotgun (WGS) entry which is preliminary data.</text>
</comment>
<evidence type="ECO:0000313" key="11">
    <source>
        <dbReference type="EMBL" id="GLL10530.1"/>
    </source>
</evidence>
<comment type="subunit">
    <text evidence="3">Homodimer.</text>
</comment>
<dbReference type="InterPro" id="IPR046373">
    <property type="entry name" value="Acyl-CoA_Oxase/DH_mid-dom_sf"/>
</dbReference>
<dbReference type="InterPro" id="IPR009100">
    <property type="entry name" value="AcylCoA_DH/oxidase_NM_dom_sf"/>
</dbReference>
<dbReference type="InterPro" id="IPR036250">
    <property type="entry name" value="AcylCo_DH-like_C"/>
</dbReference>
<dbReference type="PANTHER" id="PTHR48083:SF13">
    <property type="entry name" value="ACYL-COA DEHYDROGENASE FAMILY MEMBER 11"/>
    <property type="match status" value="1"/>
</dbReference>
<dbReference type="Gene3D" id="1.10.540.10">
    <property type="entry name" value="Acyl-CoA dehydrogenase/oxidase, N-terminal domain"/>
    <property type="match status" value="1"/>
</dbReference>
<dbReference type="SUPFAM" id="SSF47203">
    <property type="entry name" value="Acyl-CoA dehydrogenase C-terminal domain-like"/>
    <property type="match status" value="1"/>
</dbReference>
<evidence type="ECO:0000259" key="9">
    <source>
        <dbReference type="Pfam" id="PF02770"/>
    </source>
</evidence>
<evidence type="ECO:0000256" key="6">
    <source>
        <dbReference type="ARBA" id="ARBA00023002"/>
    </source>
</evidence>
<sequence length="401" mass="44606">MIGFPVPAEVLPLRAKVEKFIETHVIPVEHELHTRTPESIKLLKDLEEMAKAEGLWALGHPAHLGGGGMKMVDYAYVNEVIGRSIPALQVFGTTTLQTVLMMDPVATEEQREKYVVTATRGDSRCAFAMTEPGLSSSDPTQFVTNAHLDGDEWVLNGRKWFISAAARSIATLVMCRTESPDTPVHQQFSMLIVPNDTPGYKIVRDIHVMGLDGVTSGHYELEFDNVRVPATSILGQRGEGFALAQRRLGPGRIFHCMRWLGSAQRAFDLLCRRANSRLLGGKPLAEKQLIQKFVFDSYQDIMASRLMVLDAAARLDAGDEARVQLSSCKVHTAQTVHKVVDRAMQVFGAEGMSDLQPLETMYREARFGRIVDGADEVHIQRTARRILRAYDEGSGWDFATR</sequence>
<reference evidence="11" key="1">
    <citation type="journal article" date="2014" name="Int. J. Syst. Evol. Microbiol.">
        <title>Complete genome sequence of Corynebacterium casei LMG S-19264T (=DSM 44701T), isolated from a smear-ripened cheese.</title>
        <authorList>
            <consortium name="US DOE Joint Genome Institute (JGI-PGF)"/>
            <person name="Walter F."/>
            <person name="Albersmeier A."/>
            <person name="Kalinowski J."/>
            <person name="Ruckert C."/>
        </authorList>
    </citation>
    <scope>NUCLEOTIDE SEQUENCE</scope>
    <source>
        <strain evidence="11">VKM Ac-1069</strain>
    </source>
</reference>
<name>A0A9W6L0G7_9PSEU</name>
<dbReference type="Pfam" id="PF00441">
    <property type="entry name" value="Acyl-CoA_dh_1"/>
    <property type="match status" value="1"/>
</dbReference>
<evidence type="ECO:0000256" key="3">
    <source>
        <dbReference type="ARBA" id="ARBA00011738"/>
    </source>
</evidence>
<dbReference type="GO" id="GO:0050660">
    <property type="term" value="F:flavin adenine dinucleotide binding"/>
    <property type="evidence" value="ECO:0007669"/>
    <property type="project" value="InterPro"/>
</dbReference>
<reference evidence="11" key="2">
    <citation type="submission" date="2023-01" db="EMBL/GenBank/DDBJ databases">
        <authorList>
            <person name="Sun Q."/>
            <person name="Evtushenko L."/>
        </authorList>
    </citation>
    <scope>NUCLEOTIDE SEQUENCE</scope>
    <source>
        <strain evidence="11">VKM Ac-1069</strain>
    </source>
</reference>
<dbReference type="Gene3D" id="1.20.140.10">
    <property type="entry name" value="Butyryl-CoA Dehydrogenase, subunit A, domain 3"/>
    <property type="match status" value="1"/>
</dbReference>
<dbReference type="FunFam" id="2.40.110.10:FF:000002">
    <property type="entry name" value="Acyl-CoA dehydrogenase fadE12"/>
    <property type="match status" value="1"/>
</dbReference>
<dbReference type="EMBL" id="BSFQ01000005">
    <property type="protein sequence ID" value="GLL10530.1"/>
    <property type="molecule type" value="Genomic_DNA"/>
</dbReference>
<dbReference type="GO" id="GO:0005737">
    <property type="term" value="C:cytoplasm"/>
    <property type="evidence" value="ECO:0007669"/>
    <property type="project" value="TreeGrafter"/>
</dbReference>
<evidence type="ECO:0000256" key="5">
    <source>
        <dbReference type="ARBA" id="ARBA00022827"/>
    </source>
</evidence>
<dbReference type="InterPro" id="IPR050741">
    <property type="entry name" value="Acyl-CoA_dehydrogenase"/>
</dbReference>
<keyword evidence="12" id="KW-1185">Reference proteome</keyword>
<dbReference type="Pfam" id="PF02770">
    <property type="entry name" value="Acyl-CoA_dh_M"/>
    <property type="match status" value="1"/>
</dbReference>
<dbReference type="PANTHER" id="PTHR48083">
    <property type="entry name" value="MEDIUM-CHAIN SPECIFIC ACYL-COA DEHYDROGENASE, MITOCHONDRIAL-RELATED"/>
    <property type="match status" value="1"/>
</dbReference>
<evidence type="ECO:0000256" key="7">
    <source>
        <dbReference type="RuleBase" id="RU362125"/>
    </source>
</evidence>
<dbReference type="Proteomes" id="UP001143463">
    <property type="component" value="Unassembled WGS sequence"/>
</dbReference>
<dbReference type="Pfam" id="PF02771">
    <property type="entry name" value="Acyl-CoA_dh_N"/>
    <property type="match status" value="1"/>
</dbReference>
<dbReference type="InterPro" id="IPR006091">
    <property type="entry name" value="Acyl-CoA_Oxase/DH_mid-dom"/>
</dbReference>
<evidence type="ECO:0000259" key="10">
    <source>
        <dbReference type="Pfam" id="PF02771"/>
    </source>
</evidence>
<comment type="cofactor">
    <cofactor evidence="1 7">
        <name>FAD</name>
        <dbReference type="ChEBI" id="CHEBI:57692"/>
    </cofactor>
</comment>
<feature type="domain" description="Acyl-CoA dehydrogenase/oxidase N-terminal" evidence="10">
    <location>
        <begin position="13"/>
        <end position="121"/>
    </location>
</feature>
<dbReference type="GO" id="GO:0003995">
    <property type="term" value="F:acyl-CoA dehydrogenase activity"/>
    <property type="evidence" value="ECO:0007669"/>
    <property type="project" value="TreeGrafter"/>
</dbReference>
<evidence type="ECO:0000256" key="2">
    <source>
        <dbReference type="ARBA" id="ARBA00009347"/>
    </source>
</evidence>
<feature type="domain" description="Acyl-CoA dehydrogenase/oxidase C-terminal" evidence="8">
    <location>
        <begin position="238"/>
        <end position="387"/>
    </location>
</feature>